<dbReference type="Pfam" id="PF04800">
    <property type="entry name" value="NDUS4"/>
    <property type="match status" value="1"/>
</dbReference>
<comment type="subcellular location">
    <subcellularLocation>
        <location evidence="9">Mitochondrion inner membrane</location>
        <topology evidence="9">Peripheral membrane protein</topology>
        <orientation evidence="9">Matrix side</orientation>
    </subcellularLocation>
</comment>
<reference evidence="10 11" key="1">
    <citation type="submission" date="2024-01" db="EMBL/GenBank/DDBJ databases">
        <title>Genome assemblies of Stephania.</title>
        <authorList>
            <person name="Yang L."/>
        </authorList>
    </citation>
    <scope>NUCLEOTIDE SEQUENCE [LARGE SCALE GENOMIC DNA]</scope>
    <source>
        <strain evidence="10">QJT</strain>
        <tissue evidence="10">Leaf</tissue>
    </source>
</reference>
<protein>
    <recommendedName>
        <fullName evidence="9">NADH dehydrogenase [ubiquinone] iron-sulfur protein 4, mitochondrial</fullName>
    </recommendedName>
</protein>
<organism evidence="10 11">
    <name type="scientific">Stephania japonica</name>
    <dbReference type="NCBI Taxonomy" id="461633"/>
    <lineage>
        <taxon>Eukaryota</taxon>
        <taxon>Viridiplantae</taxon>
        <taxon>Streptophyta</taxon>
        <taxon>Embryophyta</taxon>
        <taxon>Tracheophyta</taxon>
        <taxon>Spermatophyta</taxon>
        <taxon>Magnoliopsida</taxon>
        <taxon>Ranunculales</taxon>
        <taxon>Menispermaceae</taxon>
        <taxon>Menispermoideae</taxon>
        <taxon>Cissampelideae</taxon>
        <taxon>Stephania</taxon>
    </lineage>
</organism>
<evidence type="ECO:0000256" key="2">
    <source>
        <dbReference type="ARBA" id="ARBA00022448"/>
    </source>
</evidence>
<comment type="caution">
    <text evidence="10">The sequence shown here is derived from an EMBL/GenBank/DDBJ whole genome shotgun (WGS) entry which is preliminary data.</text>
</comment>
<dbReference type="Gene3D" id="3.30.160.190">
    <property type="entry name" value="atu1810 like domain"/>
    <property type="match status" value="1"/>
</dbReference>
<evidence type="ECO:0000313" key="11">
    <source>
        <dbReference type="Proteomes" id="UP001417504"/>
    </source>
</evidence>
<dbReference type="GO" id="GO:0005743">
    <property type="term" value="C:mitochondrial inner membrane"/>
    <property type="evidence" value="ECO:0007669"/>
    <property type="project" value="UniProtKB-SubCell"/>
</dbReference>
<evidence type="ECO:0000256" key="8">
    <source>
        <dbReference type="ARBA" id="ARBA00023136"/>
    </source>
</evidence>
<evidence type="ECO:0000313" key="10">
    <source>
        <dbReference type="EMBL" id="KAK9153198.1"/>
    </source>
</evidence>
<dbReference type="EMBL" id="JBBNAE010000001">
    <property type="protein sequence ID" value="KAK9153198.1"/>
    <property type="molecule type" value="Genomic_DNA"/>
</dbReference>
<dbReference type="PANTHER" id="PTHR12219">
    <property type="entry name" value="NADH-UBIQUINONE OXIDOREDUCTASE"/>
    <property type="match status" value="1"/>
</dbReference>
<comment type="function">
    <text evidence="9">Accessory subunit of the mitochondrial membrane respiratory chain NADH dehydrogenase (Complex I), that is believed not to be involved in catalysis. Complex I functions in the transfer of electrons from NADH to the respiratory chain. The immediate electron acceptor for the enzyme is believed to be ubiquinone.</text>
</comment>
<keyword evidence="4 9" id="KW-0999">Mitochondrion inner membrane</keyword>
<keyword evidence="5 9" id="KW-0809">Transit peptide</keyword>
<dbReference type="PANTHER" id="PTHR12219:SF8">
    <property type="entry name" value="NADH DEHYDROGENASE [UBIQUINONE] IRON-SULFUR PROTEIN 4, MITOCHONDRIAL"/>
    <property type="match status" value="1"/>
</dbReference>
<gene>
    <name evidence="10" type="ORF">Sjap_000678</name>
</gene>
<dbReference type="GO" id="GO:0022900">
    <property type="term" value="P:electron transport chain"/>
    <property type="evidence" value="ECO:0007669"/>
    <property type="project" value="InterPro"/>
</dbReference>
<dbReference type="InterPro" id="IPR038532">
    <property type="entry name" value="NDUFS4-like_sf"/>
</dbReference>
<evidence type="ECO:0000256" key="9">
    <source>
        <dbReference type="RuleBase" id="RU367010"/>
    </source>
</evidence>
<dbReference type="Proteomes" id="UP001417504">
    <property type="component" value="Unassembled WGS sequence"/>
</dbReference>
<keyword evidence="3 9" id="KW-0679">Respiratory chain</keyword>
<accession>A0AAP0KK46</accession>
<keyword evidence="2 9" id="KW-0813">Transport</keyword>
<sequence>MEMWENPLMGWTSTGDPYANVSDSALSFNCGEAAKAFAEKHGWDYAVVKEDTTRLIEESPNSGFKCENYNVHMLSLPIGISWGYFLGGIAEGYTYSDYRFPCSKQLVNCSLHQLVSKQVYPSAMPRESNPVKIMLKELRGYMRRNSTSMGFTEINLYDFDMGICYIAKMRLVANCNKGGAHVL</sequence>
<dbReference type="InterPro" id="IPR006885">
    <property type="entry name" value="NADH_UbQ_FeS_4_mit-like"/>
</dbReference>
<proteinExistence type="inferred from homology"/>
<evidence type="ECO:0000256" key="5">
    <source>
        <dbReference type="ARBA" id="ARBA00022946"/>
    </source>
</evidence>
<name>A0AAP0KK46_9MAGN</name>
<evidence type="ECO:0000256" key="6">
    <source>
        <dbReference type="ARBA" id="ARBA00022982"/>
    </source>
</evidence>
<keyword evidence="11" id="KW-1185">Reference proteome</keyword>
<evidence type="ECO:0000256" key="4">
    <source>
        <dbReference type="ARBA" id="ARBA00022792"/>
    </source>
</evidence>
<evidence type="ECO:0000256" key="1">
    <source>
        <dbReference type="ARBA" id="ARBA00005882"/>
    </source>
</evidence>
<dbReference type="AlphaFoldDB" id="A0AAP0KK46"/>
<evidence type="ECO:0000256" key="3">
    <source>
        <dbReference type="ARBA" id="ARBA00022660"/>
    </source>
</evidence>
<evidence type="ECO:0000256" key="7">
    <source>
        <dbReference type="ARBA" id="ARBA00023128"/>
    </source>
</evidence>
<keyword evidence="6 9" id="KW-0249">Electron transport</keyword>
<keyword evidence="7 9" id="KW-0496">Mitochondrion</keyword>
<keyword evidence="8 9" id="KW-0472">Membrane</keyword>
<comment type="similarity">
    <text evidence="1 9">Belongs to the complex I NDUFS4 subunit family.</text>
</comment>